<feature type="signal peptide" evidence="1">
    <location>
        <begin position="1"/>
        <end position="31"/>
    </location>
</feature>
<reference evidence="3 4" key="1">
    <citation type="submission" date="2019-11" db="EMBL/GenBank/DDBJ databases">
        <authorList>
            <person name="Criscuolo A."/>
        </authorList>
    </citation>
    <scope>NUCLEOTIDE SEQUENCE [LARGE SCALE GENOMIC DNA]</scope>
    <source>
        <strain evidence="3">CIP111667</strain>
    </source>
</reference>
<dbReference type="Proteomes" id="UP000419743">
    <property type="component" value="Unassembled WGS sequence"/>
</dbReference>
<dbReference type="EMBL" id="CACRYJ010000011">
    <property type="protein sequence ID" value="VZO35480.1"/>
    <property type="molecule type" value="Genomic_DNA"/>
</dbReference>
<dbReference type="InterPro" id="IPR039424">
    <property type="entry name" value="SBP_5"/>
</dbReference>
<accession>A0A7M4DEY7</accession>
<protein>
    <submittedName>
        <fullName evidence="3">Putative ABC transporter-binding protein</fullName>
    </submittedName>
</protein>
<dbReference type="CDD" id="cd08500">
    <property type="entry name" value="PBP2_NikA_DppA_OppA_like_4"/>
    <property type="match status" value="1"/>
</dbReference>
<dbReference type="Gene3D" id="3.40.190.10">
    <property type="entry name" value="Periplasmic binding protein-like II"/>
    <property type="match status" value="1"/>
</dbReference>
<evidence type="ECO:0000313" key="4">
    <source>
        <dbReference type="Proteomes" id="UP000419743"/>
    </source>
</evidence>
<dbReference type="RefSeq" id="WP_156739271.1">
    <property type="nucleotide sequence ID" value="NZ_CACRYJ010000011.1"/>
</dbReference>
<evidence type="ECO:0000313" key="3">
    <source>
        <dbReference type="EMBL" id="VZO35480.1"/>
    </source>
</evidence>
<dbReference type="Gene3D" id="3.10.105.10">
    <property type="entry name" value="Dipeptide-binding Protein, Domain 3"/>
    <property type="match status" value="1"/>
</dbReference>
<dbReference type="GO" id="GO:0015833">
    <property type="term" value="P:peptide transport"/>
    <property type="evidence" value="ECO:0007669"/>
    <property type="project" value="TreeGrafter"/>
</dbReference>
<dbReference type="AlphaFoldDB" id="A0A7M4DEY7"/>
<dbReference type="PANTHER" id="PTHR30290">
    <property type="entry name" value="PERIPLASMIC BINDING COMPONENT OF ABC TRANSPORTER"/>
    <property type="match status" value="1"/>
</dbReference>
<organism evidence="3 4">
    <name type="scientific">Occultella aeris</name>
    <dbReference type="NCBI Taxonomy" id="2761496"/>
    <lineage>
        <taxon>Bacteria</taxon>
        <taxon>Bacillati</taxon>
        <taxon>Actinomycetota</taxon>
        <taxon>Actinomycetes</taxon>
        <taxon>Micrococcales</taxon>
        <taxon>Ruaniaceae</taxon>
        <taxon>Occultella</taxon>
    </lineage>
</organism>
<keyword evidence="4" id="KW-1185">Reference proteome</keyword>
<dbReference type="PANTHER" id="PTHR30290:SF62">
    <property type="entry name" value="OLIGOPEPTIDE ABC TRANSPORTER, PERIPLASMIC OLIGOPEPTIDE-BINDING PROTEIN"/>
    <property type="match status" value="1"/>
</dbReference>
<feature type="domain" description="Solute-binding protein family 5" evidence="2">
    <location>
        <begin position="128"/>
        <end position="546"/>
    </location>
</feature>
<gene>
    <name evidence="3" type="ORF">HALOF300_00678</name>
</gene>
<dbReference type="SUPFAM" id="SSF53850">
    <property type="entry name" value="Periplasmic binding protein-like II"/>
    <property type="match status" value="1"/>
</dbReference>
<feature type="chain" id="PRO_5039214601" evidence="1">
    <location>
        <begin position="32"/>
        <end position="657"/>
    </location>
</feature>
<sequence length="657" mass="72765">MNRSAKHRRKFRHGPALRGLALVLAAGLVVAGCTEADPEEGPTTSVDLGGEAPALAALVESGDLPPVEERLPAEPVVVTPNESLGQYGGTWRTVTQGPGDEVWFQRTIGYEPIVRWIPEWTGAPGDAEVIPNIAESYDVNEDGTVYTFHLREGMRWSDGEPVTTADVQLYYDLVSNPEITGTVDGISDSIVKGSTGELAALEIGDDYTFTLTFPEPSGVFLPSLAEGTSLMVPRHYLEQFLPDYNADLDALVESEGFTTWAELLAAKYDAWTNPDLPVLNPWMVTEPLGTSTAVVAERNPYYWKVDTEGNQLPYIDTVRYTVMNEPEVMLAAAIQGDIDMHVRHFNTAVNKPVLAQAREEANFDFFNLIPGLANEMVIMLNLTHQDPVQREIFNNLDFRIGLSYAINREEIVNTVYQRQGTPSQVSPQPESPFYSEALSTQYTEYDVDLANEALDRAGYSERDAQGRRLGPDGQPITFTVDNPGQPGFDDSLALISGYWAEVGITMTPNSMDRSLYEERRSANIPDAGVWLAGGGTDVVQNPYWYLPVSNRADYAQLWATWYTTNGAEGEAPPEATQQQMELYDELRATFDPDRQAELMTQILEISAEQFYHIGTVLPASGYGIVSNDFHNVPELIPDSYRVATPALTNPEQYWMSQ</sequence>
<evidence type="ECO:0000259" key="2">
    <source>
        <dbReference type="Pfam" id="PF00496"/>
    </source>
</evidence>
<name>A0A7M4DEY7_9MICO</name>
<dbReference type="Pfam" id="PF00496">
    <property type="entry name" value="SBP_bac_5"/>
    <property type="match status" value="1"/>
</dbReference>
<proteinExistence type="predicted"/>
<comment type="caution">
    <text evidence="3">The sequence shown here is derived from an EMBL/GenBank/DDBJ whole genome shotgun (WGS) entry which is preliminary data.</text>
</comment>
<dbReference type="PROSITE" id="PS51257">
    <property type="entry name" value="PROKAR_LIPOPROTEIN"/>
    <property type="match status" value="1"/>
</dbReference>
<dbReference type="GO" id="GO:1904680">
    <property type="term" value="F:peptide transmembrane transporter activity"/>
    <property type="evidence" value="ECO:0007669"/>
    <property type="project" value="TreeGrafter"/>
</dbReference>
<keyword evidence="1" id="KW-0732">Signal</keyword>
<evidence type="ECO:0000256" key="1">
    <source>
        <dbReference type="SAM" id="SignalP"/>
    </source>
</evidence>
<dbReference type="InterPro" id="IPR000914">
    <property type="entry name" value="SBP_5_dom"/>
</dbReference>